<proteinExistence type="predicted"/>
<protein>
    <submittedName>
        <fullName evidence="1">Uncharacterized protein</fullName>
    </submittedName>
</protein>
<gene>
    <name evidence="1" type="ORF">SAMN05444580_12714</name>
</gene>
<reference evidence="1 2" key="1">
    <citation type="submission" date="2016-10" db="EMBL/GenBank/DDBJ databases">
        <authorList>
            <person name="de Groot N.N."/>
        </authorList>
    </citation>
    <scope>NUCLEOTIDE SEQUENCE [LARGE SCALE GENOMIC DNA]</scope>
    <source>
        <strain evidence="1 2">JCM 11308</strain>
    </source>
</reference>
<accession>A0A1G7EU49</accession>
<evidence type="ECO:0000313" key="2">
    <source>
        <dbReference type="Proteomes" id="UP000199417"/>
    </source>
</evidence>
<evidence type="ECO:0000313" key="1">
    <source>
        <dbReference type="EMBL" id="SDE67223.1"/>
    </source>
</evidence>
<dbReference type="STRING" id="168276.SAMN05444580_12714"/>
<dbReference type="Proteomes" id="UP000199417">
    <property type="component" value="Unassembled WGS sequence"/>
</dbReference>
<name>A0A1G7EU49_9NOCA</name>
<sequence>MAGRKRWSWRAVVVALTAAAAVTWLTAVVTADIRRAPDANCIAVDSSLMDMIAGRPASDPLEPLEAVAVRDPWTRSKASVSPFDNYYAIAMQFRRSDGSTSHGVWGLGGGSLPPEGQALKVIADSAPLVSVDQSARQSTVWPDTEMFFPEDANAVKEAQQCLASRS</sequence>
<dbReference type="EMBL" id="FNAB01000027">
    <property type="protein sequence ID" value="SDE67223.1"/>
    <property type="molecule type" value="Genomic_DNA"/>
</dbReference>
<dbReference type="AlphaFoldDB" id="A0A1G7EU49"/>
<organism evidence="1 2">
    <name type="scientific">Rhodococcus tukisamuensis</name>
    <dbReference type="NCBI Taxonomy" id="168276"/>
    <lineage>
        <taxon>Bacteria</taxon>
        <taxon>Bacillati</taxon>
        <taxon>Actinomycetota</taxon>
        <taxon>Actinomycetes</taxon>
        <taxon>Mycobacteriales</taxon>
        <taxon>Nocardiaceae</taxon>
        <taxon>Rhodococcus</taxon>
    </lineage>
</organism>
<keyword evidence="2" id="KW-1185">Reference proteome</keyword>